<keyword evidence="2" id="KW-1185">Reference proteome</keyword>
<accession>A0A840DB28</accession>
<dbReference type="Proteomes" id="UP000560658">
    <property type="component" value="Unassembled WGS sequence"/>
</dbReference>
<reference evidence="1" key="1">
    <citation type="submission" date="2020-08" db="EMBL/GenBank/DDBJ databases">
        <title>Genomic Encyclopedia of Type Strains, Phase IV (KMG-IV): sequencing the most valuable type-strain genomes for metagenomic binning, comparative biology and taxonomic classification.</title>
        <authorList>
            <person name="Goeker M."/>
        </authorList>
    </citation>
    <scope>NUCLEOTIDE SEQUENCE [LARGE SCALE GENOMIC DNA]</scope>
    <source>
        <strain evidence="1">DSM 105720</strain>
    </source>
</reference>
<sequence>MAQLLFCAVSRLIINILFLKQVSIVNRTLGTARKEKYETEHSIINWINFGNVSNKHMKRHLKNKALAVQNYSKI</sequence>
<evidence type="ECO:0000313" key="1">
    <source>
        <dbReference type="EMBL" id="MBB4045793.1"/>
    </source>
</evidence>
<comment type="caution">
    <text evidence="1">The sequence shown here is derived from an EMBL/GenBank/DDBJ whole genome shotgun (WGS) entry which is preliminary data.</text>
</comment>
<organism evidence="1 2">
    <name type="scientific">Bacteroides reticulotermitis</name>
    <dbReference type="NCBI Taxonomy" id="1133319"/>
    <lineage>
        <taxon>Bacteria</taxon>
        <taxon>Pseudomonadati</taxon>
        <taxon>Bacteroidota</taxon>
        <taxon>Bacteroidia</taxon>
        <taxon>Bacteroidales</taxon>
        <taxon>Bacteroidaceae</taxon>
        <taxon>Bacteroides</taxon>
    </lineage>
</organism>
<proteinExistence type="predicted"/>
<gene>
    <name evidence="1" type="ORF">GGR06_003615</name>
</gene>
<dbReference type="EMBL" id="JACIER010000018">
    <property type="protein sequence ID" value="MBB4045793.1"/>
    <property type="molecule type" value="Genomic_DNA"/>
</dbReference>
<evidence type="ECO:0000313" key="2">
    <source>
        <dbReference type="Proteomes" id="UP000560658"/>
    </source>
</evidence>
<name>A0A840DB28_9BACE</name>
<protein>
    <submittedName>
        <fullName evidence="1">Uncharacterized protein</fullName>
    </submittedName>
</protein>
<dbReference type="AlphaFoldDB" id="A0A840DB28"/>